<proteinExistence type="predicted"/>
<gene>
    <name evidence="1" type="ORF">PHSY_003272</name>
</gene>
<dbReference type="AlphaFoldDB" id="R9P2X3"/>
<sequence>METEEGLRSADARHAQPGVHDLCFVIDGGIDEAMVSMHAGRTSEDKCRKHVLISLPTTQRHLKKQGIAIVEGPIKRTGAVGPITSVYARDPDENLIEVSGSGQARRRVARRS</sequence>
<dbReference type="OrthoDB" id="5371818at2759"/>
<evidence type="ECO:0000313" key="1">
    <source>
        <dbReference type="EMBL" id="GAC95696.1"/>
    </source>
</evidence>
<dbReference type="EMBL" id="DF238796">
    <property type="protein sequence ID" value="GAC95696.1"/>
    <property type="molecule type" value="Genomic_DNA"/>
</dbReference>
<accession>R9P2X3</accession>
<dbReference type="InterPro" id="IPR029068">
    <property type="entry name" value="Glyas_Bleomycin-R_OHBP_Dase"/>
</dbReference>
<evidence type="ECO:0000313" key="2">
    <source>
        <dbReference type="Proteomes" id="UP000014071"/>
    </source>
</evidence>
<dbReference type="GeneID" id="24108562"/>
<organism evidence="1 2">
    <name type="scientific">Pseudozyma hubeiensis (strain SY62)</name>
    <name type="common">Yeast</name>
    <dbReference type="NCBI Taxonomy" id="1305764"/>
    <lineage>
        <taxon>Eukaryota</taxon>
        <taxon>Fungi</taxon>
        <taxon>Dikarya</taxon>
        <taxon>Basidiomycota</taxon>
        <taxon>Ustilaginomycotina</taxon>
        <taxon>Ustilaginomycetes</taxon>
        <taxon>Ustilaginales</taxon>
        <taxon>Ustilaginaceae</taxon>
        <taxon>Pseudozyma</taxon>
    </lineage>
</organism>
<dbReference type="SUPFAM" id="SSF54593">
    <property type="entry name" value="Glyoxalase/Bleomycin resistance protein/Dihydroxybiphenyl dioxygenase"/>
    <property type="match status" value="1"/>
</dbReference>
<dbReference type="RefSeq" id="XP_012189283.1">
    <property type="nucleotide sequence ID" value="XM_012333893.1"/>
</dbReference>
<dbReference type="STRING" id="1305764.R9P2X3"/>
<dbReference type="Proteomes" id="UP000014071">
    <property type="component" value="Unassembled WGS sequence"/>
</dbReference>
<dbReference type="Gene3D" id="3.10.180.10">
    <property type="entry name" value="2,3-Dihydroxybiphenyl 1,2-Dioxygenase, domain 1"/>
    <property type="match status" value="1"/>
</dbReference>
<reference evidence="2" key="1">
    <citation type="journal article" date="2013" name="Genome Announc.">
        <title>Draft genome sequence of the basidiomycetous yeast-like fungus Pseudozyma hubeiensis SY62, which produces an abundant amount of the biosurfactant mannosylerythritol lipids.</title>
        <authorList>
            <person name="Konishi M."/>
            <person name="Hatada Y."/>
            <person name="Horiuchi J."/>
        </authorList>
    </citation>
    <scope>NUCLEOTIDE SEQUENCE [LARGE SCALE GENOMIC DNA]</scope>
    <source>
        <strain evidence="2">SY62</strain>
    </source>
</reference>
<name>R9P2X3_PSEHS</name>
<evidence type="ECO:0008006" key="3">
    <source>
        <dbReference type="Google" id="ProtNLM"/>
    </source>
</evidence>
<dbReference type="HOGENOM" id="CLU_2146973_0_0_1"/>
<keyword evidence="2" id="KW-1185">Reference proteome</keyword>
<dbReference type="eggNOG" id="ENOG502RSC7">
    <property type="taxonomic scope" value="Eukaryota"/>
</dbReference>
<protein>
    <recommendedName>
        <fullName evidence="3">VOC domain-containing protein</fullName>
    </recommendedName>
</protein>